<sequence length="26" mass="3049">MLNLKHLRILSARYWKPSGLQQPAAR</sequence>
<accession>A0AA35T154</accession>
<dbReference type="Proteomes" id="UP001174909">
    <property type="component" value="Unassembled WGS sequence"/>
</dbReference>
<name>A0AA35T154_GEOBA</name>
<organism evidence="1 2">
    <name type="scientific">Geodia barretti</name>
    <name type="common">Barrett's horny sponge</name>
    <dbReference type="NCBI Taxonomy" id="519541"/>
    <lineage>
        <taxon>Eukaryota</taxon>
        <taxon>Metazoa</taxon>
        <taxon>Porifera</taxon>
        <taxon>Demospongiae</taxon>
        <taxon>Heteroscleromorpha</taxon>
        <taxon>Tetractinellida</taxon>
        <taxon>Astrophorina</taxon>
        <taxon>Geodiidae</taxon>
        <taxon>Geodia</taxon>
    </lineage>
</organism>
<dbReference type="AlphaFoldDB" id="A0AA35T154"/>
<comment type="caution">
    <text evidence="1">The sequence shown here is derived from an EMBL/GenBank/DDBJ whole genome shotgun (WGS) entry which is preliminary data.</text>
</comment>
<reference evidence="1" key="1">
    <citation type="submission" date="2023-03" db="EMBL/GenBank/DDBJ databases">
        <authorList>
            <person name="Steffen K."/>
            <person name="Cardenas P."/>
        </authorList>
    </citation>
    <scope>NUCLEOTIDE SEQUENCE</scope>
</reference>
<evidence type="ECO:0000313" key="1">
    <source>
        <dbReference type="EMBL" id="CAI8039227.1"/>
    </source>
</evidence>
<dbReference type="EMBL" id="CASHTH010003031">
    <property type="protein sequence ID" value="CAI8039227.1"/>
    <property type="molecule type" value="Genomic_DNA"/>
</dbReference>
<proteinExistence type="predicted"/>
<protein>
    <submittedName>
        <fullName evidence="1">Uncharacterized protein</fullName>
    </submittedName>
</protein>
<evidence type="ECO:0000313" key="2">
    <source>
        <dbReference type="Proteomes" id="UP001174909"/>
    </source>
</evidence>
<gene>
    <name evidence="1" type="ORF">GBAR_LOCUS21801</name>
</gene>
<keyword evidence="2" id="KW-1185">Reference proteome</keyword>